<dbReference type="InterPro" id="IPR000524">
    <property type="entry name" value="Tscrpt_reg_HTH_GntR"/>
</dbReference>
<dbReference type="SMART" id="SM00895">
    <property type="entry name" value="FCD"/>
    <property type="match status" value="1"/>
</dbReference>
<dbReference type="RefSeq" id="WP_151540440.1">
    <property type="nucleotide sequence ID" value="NZ_WBMR01000030.1"/>
</dbReference>
<dbReference type="AlphaFoldDB" id="A0A6L3W367"/>
<dbReference type="PRINTS" id="PR00035">
    <property type="entry name" value="HTHGNTR"/>
</dbReference>
<dbReference type="InterPro" id="IPR036388">
    <property type="entry name" value="WH-like_DNA-bd_sf"/>
</dbReference>
<evidence type="ECO:0000256" key="1">
    <source>
        <dbReference type="ARBA" id="ARBA00023015"/>
    </source>
</evidence>
<evidence type="ECO:0000259" key="5">
    <source>
        <dbReference type="PROSITE" id="PS50949"/>
    </source>
</evidence>
<dbReference type="InterPro" id="IPR036390">
    <property type="entry name" value="WH_DNA-bd_sf"/>
</dbReference>
<feature type="compositionally biased region" description="Gly residues" evidence="4">
    <location>
        <begin position="308"/>
        <end position="319"/>
    </location>
</feature>
<dbReference type="Gene3D" id="1.20.120.530">
    <property type="entry name" value="GntR ligand-binding domain-like"/>
    <property type="match status" value="1"/>
</dbReference>
<dbReference type="SUPFAM" id="SSF46785">
    <property type="entry name" value="Winged helix' DNA-binding domain"/>
    <property type="match status" value="1"/>
</dbReference>
<keyword evidence="2" id="KW-0238">DNA-binding</keyword>
<dbReference type="PANTHER" id="PTHR43537:SF47">
    <property type="entry name" value="REGULATORY PROTEIN GNTR HTH"/>
    <property type="match status" value="1"/>
</dbReference>
<dbReference type="SMART" id="SM00345">
    <property type="entry name" value="HTH_GNTR"/>
    <property type="match status" value="1"/>
</dbReference>
<feature type="compositionally biased region" description="Pro residues" evidence="4">
    <location>
        <begin position="233"/>
        <end position="249"/>
    </location>
</feature>
<feature type="compositionally biased region" description="Low complexity" evidence="4">
    <location>
        <begin position="284"/>
        <end position="296"/>
    </location>
</feature>
<evidence type="ECO:0000313" key="6">
    <source>
        <dbReference type="EMBL" id="KAB2382803.1"/>
    </source>
</evidence>
<dbReference type="PROSITE" id="PS50949">
    <property type="entry name" value="HTH_GNTR"/>
    <property type="match status" value="1"/>
</dbReference>
<sequence>MVALSPVPSGSTVDAVLDQLQRQVSGGSWPVGERIPGELDLAAQLGVSRPAVREAIRALSHCGVLEVRRGDGTYVRSSADPRPLLGGVAHASARDVFEVQLAYDVQAARLAARRRTAADLERLEELLRARDEATGADEHGAAEFGAADARFHLGVAEASGNPVLIEAMRFFIVRLGEAMRAVRLDHEVPEAGPARHRAVLDAIIASDPDAAARAAAAVVEPTLAVLDTLLAHPTPPPSDHAPHPAPGPTPSASAGRVRATDAAQARTTAGQPQPTDGRARASDAGQAQATGTGQAQPTDARQAQATGPGRGRVAGGEGR</sequence>
<keyword evidence="3" id="KW-0804">Transcription</keyword>
<accession>A0A6L3W367</accession>
<keyword evidence="1" id="KW-0805">Transcription regulation</keyword>
<organism evidence="6 7">
    <name type="scientific">Actinomadura montaniterrae</name>
    <dbReference type="NCBI Taxonomy" id="1803903"/>
    <lineage>
        <taxon>Bacteria</taxon>
        <taxon>Bacillati</taxon>
        <taxon>Actinomycetota</taxon>
        <taxon>Actinomycetes</taxon>
        <taxon>Streptosporangiales</taxon>
        <taxon>Thermomonosporaceae</taxon>
        <taxon>Actinomadura</taxon>
    </lineage>
</organism>
<protein>
    <submittedName>
        <fullName evidence="6">FCD domain-containing protein</fullName>
    </submittedName>
</protein>
<dbReference type="PANTHER" id="PTHR43537">
    <property type="entry name" value="TRANSCRIPTIONAL REGULATOR, GNTR FAMILY"/>
    <property type="match status" value="1"/>
</dbReference>
<evidence type="ECO:0000256" key="4">
    <source>
        <dbReference type="SAM" id="MobiDB-lite"/>
    </source>
</evidence>
<dbReference type="GO" id="GO:0003700">
    <property type="term" value="F:DNA-binding transcription factor activity"/>
    <property type="evidence" value="ECO:0007669"/>
    <property type="project" value="InterPro"/>
</dbReference>
<dbReference type="SUPFAM" id="SSF48008">
    <property type="entry name" value="GntR ligand-binding domain-like"/>
    <property type="match status" value="1"/>
</dbReference>
<evidence type="ECO:0000256" key="3">
    <source>
        <dbReference type="ARBA" id="ARBA00023163"/>
    </source>
</evidence>
<dbReference type="EMBL" id="WBMR01000030">
    <property type="protein sequence ID" value="KAB2382803.1"/>
    <property type="molecule type" value="Genomic_DNA"/>
</dbReference>
<dbReference type="InterPro" id="IPR011711">
    <property type="entry name" value="GntR_C"/>
</dbReference>
<feature type="compositionally biased region" description="Low complexity" evidence="4">
    <location>
        <begin position="250"/>
        <end position="269"/>
    </location>
</feature>
<proteinExistence type="predicted"/>
<name>A0A6L3W367_9ACTN</name>
<dbReference type="GO" id="GO:0003677">
    <property type="term" value="F:DNA binding"/>
    <property type="evidence" value="ECO:0007669"/>
    <property type="project" value="UniProtKB-KW"/>
</dbReference>
<keyword evidence="7" id="KW-1185">Reference proteome</keyword>
<dbReference type="CDD" id="cd07377">
    <property type="entry name" value="WHTH_GntR"/>
    <property type="match status" value="1"/>
</dbReference>
<dbReference type="Pfam" id="PF07729">
    <property type="entry name" value="FCD"/>
    <property type="match status" value="1"/>
</dbReference>
<gene>
    <name evidence="6" type="ORF">F9B16_13815</name>
</gene>
<comment type="caution">
    <text evidence="6">The sequence shown here is derived from an EMBL/GenBank/DDBJ whole genome shotgun (WGS) entry which is preliminary data.</text>
</comment>
<dbReference type="InterPro" id="IPR008920">
    <property type="entry name" value="TF_FadR/GntR_C"/>
</dbReference>
<dbReference type="Pfam" id="PF00392">
    <property type="entry name" value="GntR"/>
    <property type="match status" value="1"/>
</dbReference>
<reference evidence="6 7" key="1">
    <citation type="submission" date="2019-09" db="EMBL/GenBank/DDBJ databases">
        <title>Actinomadura physcomitrii sp. nov., a novel actinomycete isolated from moss [Physcomitrium sphaericum (Ludw) Fuernr].</title>
        <authorList>
            <person name="Liu C."/>
            <person name="Zhuang X."/>
        </authorList>
    </citation>
    <scope>NUCLEOTIDE SEQUENCE [LARGE SCALE GENOMIC DNA]</scope>
    <source>
        <strain evidence="6 7">CYP1-1B</strain>
    </source>
</reference>
<feature type="region of interest" description="Disordered" evidence="4">
    <location>
        <begin position="229"/>
        <end position="319"/>
    </location>
</feature>
<dbReference type="Gene3D" id="1.10.10.10">
    <property type="entry name" value="Winged helix-like DNA-binding domain superfamily/Winged helix DNA-binding domain"/>
    <property type="match status" value="1"/>
</dbReference>
<evidence type="ECO:0000313" key="7">
    <source>
        <dbReference type="Proteomes" id="UP000483004"/>
    </source>
</evidence>
<feature type="domain" description="HTH gntR-type" evidence="5">
    <location>
        <begin position="10"/>
        <end position="78"/>
    </location>
</feature>
<dbReference type="OrthoDB" id="5450856at2"/>
<evidence type="ECO:0000256" key="2">
    <source>
        <dbReference type="ARBA" id="ARBA00023125"/>
    </source>
</evidence>
<dbReference type="Proteomes" id="UP000483004">
    <property type="component" value="Unassembled WGS sequence"/>
</dbReference>